<keyword evidence="2" id="KW-0732">Signal</keyword>
<organism evidence="4 5">
    <name type="scientific">Runella slithyformis (strain ATCC 29530 / DSM 19594 / LMG 11500 / NCIMB 11436 / LSU 4)</name>
    <dbReference type="NCBI Taxonomy" id="761193"/>
    <lineage>
        <taxon>Bacteria</taxon>
        <taxon>Pseudomonadati</taxon>
        <taxon>Bacteroidota</taxon>
        <taxon>Cytophagia</taxon>
        <taxon>Cytophagales</taxon>
        <taxon>Spirosomataceae</taxon>
        <taxon>Runella</taxon>
    </lineage>
</organism>
<sequence length="289" mass="30740">MNKFLLPVLCAALMLSAAFTRLFAQSTPPVQPTQSMQEQYDKLHGNTNKKPASQPSKSKTTTKPSAVQTKPQTVQKRAPVPKATAAAEEDGLRFKIGLRGGANYSNYSVPSILSNSVPAPDPIPAYHGGLILSLGGKVFSIQPEILYSQVGSKLTTAIGQVTKSSQTTINTITVPVLLKFAFGGESFRFFVNGGGFGSYDLNVKTKDVLNGQTIKSERKFEKGDPRIEYGAVGGAGIALGLGGSGAQLLIEGRYYYGLGNDNNDLPNNNKSFVRNIQGSVGILIPLEGQ</sequence>
<keyword evidence="5" id="KW-1185">Reference proteome</keyword>
<dbReference type="RefSeq" id="WP_013926864.1">
    <property type="nucleotide sequence ID" value="NC_015703.1"/>
</dbReference>
<dbReference type="AlphaFoldDB" id="A0A7U3ZI06"/>
<accession>A0A7U3ZI06</accession>
<gene>
    <name evidence="4" type="ordered locus">Runsl_1116</name>
</gene>
<feature type="region of interest" description="Disordered" evidence="1">
    <location>
        <begin position="44"/>
        <end position="86"/>
    </location>
</feature>
<proteinExistence type="predicted"/>
<evidence type="ECO:0000259" key="3">
    <source>
        <dbReference type="Pfam" id="PF13568"/>
    </source>
</evidence>
<dbReference type="InterPro" id="IPR025665">
    <property type="entry name" value="Beta-barrel_OMP_2"/>
</dbReference>
<dbReference type="KEGG" id="rsi:Runsl_1116"/>
<protein>
    <recommendedName>
        <fullName evidence="3">Outer membrane protein beta-barrel domain-containing protein</fullName>
    </recommendedName>
</protein>
<feature type="signal peptide" evidence="2">
    <location>
        <begin position="1"/>
        <end position="24"/>
    </location>
</feature>
<evidence type="ECO:0000256" key="2">
    <source>
        <dbReference type="SAM" id="SignalP"/>
    </source>
</evidence>
<dbReference type="EMBL" id="CP002859">
    <property type="protein sequence ID" value="AEI47545.1"/>
    <property type="molecule type" value="Genomic_DNA"/>
</dbReference>
<dbReference type="Pfam" id="PF13568">
    <property type="entry name" value="OMP_b-brl_2"/>
    <property type="match status" value="1"/>
</dbReference>
<evidence type="ECO:0000256" key="1">
    <source>
        <dbReference type="SAM" id="MobiDB-lite"/>
    </source>
</evidence>
<dbReference type="Proteomes" id="UP000000493">
    <property type="component" value="Chromosome"/>
</dbReference>
<evidence type="ECO:0000313" key="5">
    <source>
        <dbReference type="Proteomes" id="UP000000493"/>
    </source>
</evidence>
<feature type="domain" description="Outer membrane protein beta-barrel" evidence="3">
    <location>
        <begin position="92"/>
        <end position="260"/>
    </location>
</feature>
<reference evidence="4 5" key="2">
    <citation type="journal article" date="2012" name="Stand. Genomic Sci.">
        <title>Complete genome sequence of the aquatic bacterium Runella slithyformis type strain (LSU 4(T)).</title>
        <authorList>
            <person name="Copeland A."/>
            <person name="Zhang X."/>
            <person name="Misra M."/>
            <person name="Lapidus A."/>
            <person name="Nolan M."/>
            <person name="Lucas S."/>
            <person name="Deshpande S."/>
            <person name="Cheng J.F."/>
            <person name="Tapia R."/>
            <person name="Goodwin L.A."/>
            <person name="Pitluck S."/>
            <person name="Liolios K."/>
            <person name="Pagani I."/>
            <person name="Ivanova N."/>
            <person name="Mikhailova N."/>
            <person name="Pati A."/>
            <person name="Chen A."/>
            <person name="Palaniappan K."/>
            <person name="Land M."/>
            <person name="Hauser L."/>
            <person name="Pan C."/>
            <person name="Jeffries C.D."/>
            <person name="Detter J.C."/>
            <person name="Brambilla E.M."/>
            <person name="Rohde M."/>
            <person name="Djao O.D."/>
            <person name="Goker M."/>
            <person name="Sikorski J."/>
            <person name="Tindall B.J."/>
            <person name="Woyke T."/>
            <person name="Bristow J."/>
            <person name="Eisen J.A."/>
            <person name="Markowitz V."/>
            <person name="Hugenholtz P."/>
            <person name="Kyrpides N.C."/>
            <person name="Klenk H.P."/>
            <person name="Mavromatis K."/>
        </authorList>
    </citation>
    <scope>NUCLEOTIDE SEQUENCE [LARGE SCALE GENOMIC DNA]</scope>
    <source>
        <strain evidence="5">ATCC 29530 / DSM 19594 / LMG 11500 / NCIMB 11436 / LSU 4</strain>
    </source>
</reference>
<feature type="chain" id="PRO_5030523773" description="Outer membrane protein beta-barrel domain-containing protein" evidence="2">
    <location>
        <begin position="25"/>
        <end position="289"/>
    </location>
</feature>
<feature type="compositionally biased region" description="Polar residues" evidence="1">
    <location>
        <begin position="45"/>
        <end position="75"/>
    </location>
</feature>
<evidence type="ECO:0000313" key="4">
    <source>
        <dbReference type="EMBL" id="AEI47545.1"/>
    </source>
</evidence>
<reference evidence="5" key="1">
    <citation type="submission" date="2011-06" db="EMBL/GenBank/DDBJ databases">
        <title>The complete genome of chromosome of Runella slithyformis DSM 19594.</title>
        <authorList>
            <consortium name="US DOE Joint Genome Institute (JGI-PGF)"/>
            <person name="Lucas S."/>
            <person name="Han J."/>
            <person name="Lapidus A."/>
            <person name="Bruce D."/>
            <person name="Goodwin L."/>
            <person name="Pitluck S."/>
            <person name="Peters L."/>
            <person name="Kyrpides N."/>
            <person name="Mavromatis K."/>
            <person name="Ivanova N."/>
            <person name="Ovchinnikova G."/>
            <person name="Zhang X."/>
            <person name="Misra M."/>
            <person name="Detter J.C."/>
            <person name="Tapia R."/>
            <person name="Han C."/>
            <person name="Land M."/>
            <person name="Hauser L."/>
            <person name="Markowitz V."/>
            <person name="Cheng J.-F."/>
            <person name="Hugenholtz P."/>
            <person name="Woyke T."/>
            <person name="Wu D."/>
            <person name="Tindall B."/>
            <person name="Faehrich R."/>
            <person name="Brambilla E."/>
            <person name="Klenk H.-P."/>
            <person name="Eisen J.A."/>
        </authorList>
    </citation>
    <scope>NUCLEOTIDE SEQUENCE [LARGE SCALE GENOMIC DNA]</scope>
    <source>
        <strain evidence="5">ATCC 29530 / DSM 19594 / LMG 11500 / NCIMB 11436 / LSU 4</strain>
    </source>
</reference>
<name>A0A7U3ZI06_RUNSL</name>